<dbReference type="Proteomes" id="UP001642409">
    <property type="component" value="Unassembled WGS sequence"/>
</dbReference>
<proteinExistence type="predicted"/>
<feature type="coiled-coil region" evidence="1">
    <location>
        <begin position="13"/>
        <end position="78"/>
    </location>
</feature>
<evidence type="ECO:0000256" key="1">
    <source>
        <dbReference type="SAM" id="Coils"/>
    </source>
</evidence>
<reference evidence="2 3" key="1">
    <citation type="submission" date="2024-07" db="EMBL/GenBank/DDBJ databases">
        <authorList>
            <person name="Akdeniz Z."/>
        </authorList>
    </citation>
    <scope>NUCLEOTIDE SEQUENCE [LARGE SCALE GENOMIC DNA]</scope>
</reference>
<organism evidence="2 3">
    <name type="scientific">Hexamita inflata</name>
    <dbReference type="NCBI Taxonomy" id="28002"/>
    <lineage>
        <taxon>Eukaryota</taxon>
        <taxon>Metamonada</taxon>
        <taxon>Diplomonadida</taxon>
        <taxon>Hexamitidae</taxon>
        <taxon>Hexamitinae</taxon>
        <taxon>Hexamita</taxon>
    </lineage>
</organism>
<evidence type="ECO:0000313" key="3">
    <source>
        <dbReference type="Proteomes" id="UP001642409"/>
    </source>
</evidence>
<dbReference type="EMBL" id="CAXDID020000028">
    <property type="protein sequence ID" value="CAL5992173.1"/>
    <property type="molecule type" value="Genomic_DNA"/>
</dbReference>
<evidence type="ECO:0000313" key="2">
    <source>
        <dbReference type="EMBL" id="CAL5992173.1"/>
    </source>
</evidence>
<gene>
    <name evidence="2" type="ORF">HINF_LOCUS12453</name>
</gene>
<keyword evidence="3" id="KW-1185">Reference proteome</keyword>
<keyword evidence="1" id="KW-0175">Coiled coil</keyword>
<comment type="caution">
    <text evidence="2">The sequence shown here is derived from an EMBL/GenBank/DDBJ whole genome shotgun (WGS) entry which is preliminary data.</text>
</comment>
<name>A0ABP1HG11_9EUKA</name>
<feature type="coiled-coil region" evidence="1">
    <location>
        <begin position="125"/>
        <end position="163"/>
    </location>
</feature>
<protein>
    <submittedName>
        <fullName evidence="2">Hypothetical_protein</fullName>
    </submittedName>
</protein>
<sequence length="219" mass="26299">MDVNEQTSTKKSIKEIRAETVKKKEEKEILRLEHSNIATQDYWEYKYKDKYLQQQQQLEEQQKIISSLQQQLNQFTQEKIQTEQCVQTEEPDHKNDHIKQVTINRIQMQQAKLQLQKERGTQLVITNKNIRILELEQQIQEQLNELIQEKITLNKTIEELEKKQITPQTSPQAQVKFKEPLEEISEIKEQHTYTDMEKKINSSVQKKSCKVYLYLLYLH</sequence>
<accession>A0ABP1HG11</accession>